<keyword evidence="7" id="KW-0677">Repeat</keyword>
<dbReference type="RefSeq" id="XP_063114129.1">
    <property type="nucleotide sequence ID" value="XM_063258059.1"/>
</dbReference>
<dbReference type="GO" id="GO:0046872">
    <property type="term" value="F:metal ion binding"/>
    <property type="evidence" value="ECO:0007669"/>
    <property type="project" value="UniProtKB-KW"/>
</dbReference>
<evidence type="ECO:0000256" key="11">
    <source>
        <dbReference type="ARBA" id="ARBA00023157"/>
    </source>
</evidence>
<dbReference type="GO" id="GO:0060749">
    <property type="term" value="P:mammary gland alveolus development"/>
    <property type="evidence" value="ECO:0007669"/>
    <property type="project" value="Ensembl"/>
</dbReference>
<dbReference type="GO" id="GO:0009897">
    <property type="term" value="C:external side of plasma membrane"/>
    <property type="evidence" value="ECO:0007669"/>
    <property type="project" value="TreeGrafter"/>
</dbReference>
<dbReference type="PANTHER" id="PTHR23036:SF86">
    <property type="entry name" value="PROLACTIN RECEPTOR"/>
    <property type="match status" value="1"/>
</dbReference>
<dbReference type="Ensembl" id="ENSCPOT00000040802.1">
    <property type="protein sequence ID" value="ENSCPOP00000031707.1"/>
    <property type="gene ID" value="ENSCPOG00000035076.1"/>
</dbReference>
<evidence type="ECO:0000256" key="13">
    <source>
        <dbReference type="ARBA" id="ARBA00023180"/>
    </source>
</evidence>
<dbReference type="KEGG" id="cpoc:100722352"/>
<dbReference type="PROSITE" id="PS50853">
    <property type="entry name" value="FN3"/>
    <property type="match status" value="2"/>
</dbReference>
<feature type="signal peptide" evidence="14">
    <location>
        <begin position="1"/>
        <end position="24"/>
    </location>
</feature>
<dbReference type="CDD" id="cd00063">
    <property type="entry name" value="FN3"/>
    <property type="match status" value="2"/>
</dbReference>
<evidence type="ECO:0000256" key="12">
    <source>
        <dbReference type="ARBA" id="ARBA00023170"/>
    </source>
</evidence>
<reference evidence="17" key="2">
    <citation type="submission" date="2025-08" db="UniProtKB">
        <authorList>
            <consortium name="Ensembl"/>
        </authorList>
    </citation>
    <scope>IDENTIFICATION</scope>
    <source>
        <strain evidence="17">2N</strain>
    </source>
</reference>
<dbReference type="GO" id="GO:0060644">
    <property type="term" value="P:mammary gland epithelial cell differentiation"/>
    <property type="evidence" value="ECO:0007669"/>
    <property type="project" value="Ensembl"/>
</dbReference>
<dbReference type="AlphaFoldDB" id="A0A286Y2D0"/>
<dbReference type="CTD" id="5618"/>
<gene>
    <name evidence="14 17" type="primary">PRLR</name>
</gene>
<dbReference type="PANTHER" id="PTHR23036">
    <property type="entry name" value="CYTOKINE RECEPTOR"/>
    <property type="match status" value="1"/>
</dbReference>
<dbReference type="InterPro" id="IPR013783">
    <property type="entry name" value="Ig-like_fold"/>
</dbReference>
<dbReference type="GO" id="GO:0043235">
    <property type="term" value="C:receptor complex"/>
    <property type="evidence" value="ECO:0007669"/>
    <property type="project" value="TreeGrafter"/>
</dbReference>
<keyword evidence="9 14" id="KW-1133">Transmembrane helix</keyword>
<dbReference type="GO" id="GO:0019955">
    <property type="term" value="F:cytokine binding"/>
    <property type="evidence" value="ECO:0007669"/>
    <property type="project" value="TreeGrafter"/>
</dbReference>
<comment type="domain">
    <text evidence="14">The WSXWS motif appears to be necessary for proper protein folding and thereby efficient intracellular transport and cell-surface receptor binding.</text>
</comment>
<comment type="subcellular location">
    <subcellularLocation>
        <location evidence="1 14">Membrane</location>
        <topology evidence="1 14">Single-pass type I membrane protein</topology>
    </subcellularLocation>
</comment>
<dbReference type="InterPro" id="IPR050379">
    <property type="entry name" value="Type-I_Cytokine_Rcpt"/>
</dbReference>
<dbReference type="SMART" id="SM00060">
    <property type="entry name" value="FN3"/>
    <property type="match status" value="2"/>
</dbReference>
<dbReference type="GO" id="GO:0004925">
    <property type="term" value="F:prolactin receptor activity"/>
    <property type="evidence" value="ECO:0007669"/>
    <property type="project" value="Ensembl"/>
</dbReference>
<feature type="domain" description="Fibronectin type-III" evidence="16">
    <location>
        <begin position="129"/>
        <end position="229"/>
    </location>
</feature>
<evidence type="ECO:0000313" key="17">
    <source>
        <dbReference type="Ensembl" id="ENSCPOP00000031707.1"/>
    </source>
</evidence>
<evidence type="ECO:0000256" key="6">
    <source>
        <dbReference type="ARBA" id="ARBA00022729"/>
    </source>
</evidence>
<feature type="compositionally biased region" description="Polar residues" evidence="15">
    <location>
        <begin position="576"/>
        <end position="586"/>
    </location>
</feature>
<feature type="compositionally biased region" description="Polar residues" evidence="15">
    <location>
        <begin position="413"/>
        <end position="425"/>
    </location>
</feature>
<keyword evidence="10 14" id="KW-0472">Membrane</keyword>
<comment type="function">
    <text evidence="14">This is a receptor for the anterior pituitary hormone prolactin.</text>
</comment>
<keyword evidence="6 14" id="KW-0732">Signal</keyword>
<feature type="region of interest" description="Disordered" evidence="15">
    <location>
        <begin position="413"/>
        <end position="432"/>
    </location>
</feature>
<dbReference type="GO" id="GO:0017046">
    <property type="term" value="F:peptide hormone binding"/>
    <property type="evidence" value="ECO:0007669"/>
    <property type="project" value="Ensembl"/>
</dbReference>
<dbReference type="GO" id="GO:0030155">
    <property type="term" value="P:regulation of cell adhesion"/>
    <property type="evidence" value="ECO:0007669"/>
    <property type="project" value="Ensembl"/>
</dbReference>
<dbReference type="GO" id="GO:0008284">
    <property type="term" value="P:positive regulation of cell population proliferation"/>
    <property type="evidence" value="ECO:0007669"/>
    <property type="project" value="TreeGrafter"/>
</dbReference>
<evidence type="ECO:0000313" key="18">
    <source>
        <dbReference type="Proteomes" id="UP000005447"/>
    </source>
</evidence>
<evidence type="ECO:0000256" key="8">
    <source>
        <dbReference type="ARBA" id="ARBA00022833"/>
    </source>
</evidence>
<dbReference type="Proteomes" id="UP000005447">
    <property type="component" value="Unassembled WGS sequence"/>
</dbReference>
<dbReference type="Gene3D" id="2.60.40.10">
    <property type="entry name" value="Immunoglobulins"/>
    <property type="match status" value="2"/>
</dbReference>
<dbReference type="GO" id="GO:0009617">
    <property type="term" value="P:response to bacterium"/>
    <property type="evidence" value="ECO:0007669"/>
    <property type="project" value="Ensembl"/>
</dbReference>
<sequence length="620" mass="69898">MQENVTRAVVFTLLLCLNIRLLNGESPPGKPVIFKCSSPEKETFTCWWKPGANGGLPTNYTLTYYKEGEDTIYECPDYNTSGPNSCYFSKKFTSLWSVYIIRVYATNKMGISASDERLVDVAYIVEPNPPKNVTLEIQQPEDGKPYLWIKWVPPTLADTASGWLLLQYEVRLKHEKAVEWEIYFAGQQTNFKVLSFYPGYKYLVHVRCKPDHGLWSKWSEEHSIEIPSDLNMNDETTWIFVAILSAVICLVMVWAVAFKGYRMMTCILPPVPGPKIKGFDTRLLETGKTEEFLTAFGCQGFPPTSDCEDLLVEFLEVNDSEDQQLMPSFSKKYPGQGVKFRHPDRDNDSGHGSCDSPSLLSEKCGGPWANPRTFHIPKVIEKLENLEANITCTWDPLNISTEGKIFNFHTNGSRSSTWPLPQPSQHKPRSPYHSTAEVCKLPMGPKAALATVLDKSVKDALKFSKSIEIGGEEKAVKKMEVESFPAKTEQDTAWLLPQEKTPFIPEKTLDYVEIHKVNKDGALSLTPKQKNSIDQTEKPQASEISKEYVKVVRVTDNNILVLVPDPRAQNKEAPRSLQQNQAEKDTSCFTATPSNCRLHLGGSDYLDPASLTHSFHGQFE</sequence>
<dbReference type="GeneTree" id="ENSGT00940000154851"/>
<evidence type="ECO:0000256" key="3">
    <source>
        <dbReference type="ARBA" id="ARBA00019818"/>
    </source>
</evidence>
<keyword evidence="18" id="KW-1185">Reference proteome</keyword>
<dbReference type="RefSeq" id="XP_003470222.1">
    <property type="nucleotide sequence ID" value="XM_003470174.4"/>
</dbReference>
<protein>
    <recommendedName>
        <fullName evidence="3 14">Prolactin receptor</fullName>
        <shortName evidence="14">PRL-R</shortName>
    </recommendedName>
</protein>
<dbReference type="FunFam" id="2.60.40.10:FF:000287">
    <property type="entry name" value="Prolactin receptor"/>
    <property type="match status" value="1"/>
</dbReference>
<comment type="similarity">
    <text evidence="2 14">Belongs to the type I cytokine receptor family. Type 1 subfamily.</text>
</comment>
<dbReference type="GO" id="GO:0007595">
    <property type="term" value="P:lactation"/>
    <property type="evidence" value="ECO:0007669"/>
    <property type="project" value="Ensembl"/>
</dbReference>
<comment type="domain">
    <text evidence="14">The box 1 motif is required for JAK interaction and/or activation.</text>
</comment>
<keyword evidence="5 14" id="KW-0479">Metal-binding</keyword>
<dbReference type="GO" id="GO:0120162">
    <property type="term" value="P:positive regulation of cold-induced thermogenesis"/>
    <property type="evidence" value="ECO:0007669"/>
    <property type="project" value="Ensembl"/>
</dbReference>
<keyword evidence="11 14" id="KW-1015">Disulfide bond</keyword>
<evidence type="ECO:0000256" key="14">
    <source>
        <dbReference type="RuleBase" id="RU365035"/>
    </source>
</evidence>
<evidence type="ECO:0000256" key="7">
    <source>
        <dbReference type="ARBA" id="ARBA00022737"/>
    </source>
</evidence>
<dbReference type="InterPro" id="IPR003961">
    <property type="entry name" value="FN3_dom"/>
</dbReference>
<dbReference type="STRING" id="10141.ENSCPOP00000031707"/>
<evidence type="ECO:0000256" key="5">
    <source>
        <dbReference type="ARBA" id="ARBA00022723"/>
    </source>
</evidence>
<dbReference type="GeneID" id="100722352"/>
<evidence type="ECO:0000256" key="1">
    <source>
        <dbReference type="ARBA" id="ARBA00004479"/>
    </source>
</evidence>
<dbReference type="Pfam" id="PF09067">
    <property type="entry name" value="EpoR_lig-bind"/>
    <property type="match status" value="1"/>
</dbReference>
<dbReference type="VEuPathDB" id="HostDB:ENSCPOG00000035076"/>
<keyword evidence="13" id="KW-0325">Glycoprotein</keyword>
<feature type="chain" id="PRO_5015371914" description="Prolactin receptor" evidence="14">
    <location>
        <begin position="25"/>
        <end position="620"/>
    </location>
</feature>
<dbReference type="OrthoDB" id="8858139at2759"/>
<reference evidence="17" key="3">
    <citation type="submission" date="2025-09" db="UniProtKB">
        <authorList>
            <consortium name="Ensembl"/>
        </authorList>
    </citation>
    <scope>IDENTIFICATION</scope>
    <source>
        <strain evidence="17">2N</strain>
    </source>
</reference>
<dbReference type="FunFam" id="2.60.40.10:FF:000358">
    <property type="entry name" value="Prolactin receptor"/>
    <property type="match status" value="1"/>
</dbReference>
<dbReference type="EMBL" id="AAKN02031869">
    <property type="status" value="NOT_ANNOTATED_CDS"/>
    <property type="molecule type" value="Genomic_DNA"/>
</dbReference>
<evidence type="ECO:0000259" key="16">
    <source>
        <dbReference type="PROSITE" id="PS50853"/>
    </source>
</evidence>
<feature type="transmembrane region" description="Helical" evidence="14">
    <location>
        <begin position="238"/>
        <end position="258"/>
    </location>
</feature>
<dbReference type="Bgee" id="ENSCPOG00000035076">
    <property type="expression patterns" value="Expressed in adrenal gland and 6 other cell types or tissues"/>
</dbReference>
<evidence type="ECO:0000256" key="2">
    <source>
        <dbReference type="ARBA" id="ARBA00007885"/>
    </source>
</evidence>
<evidence type="ECO:0000256" key="15">
    <source>
        <dbReference type="SAM" id="MobiDB-lite"/>
    </source>
</evidence>
<evidence type="ECO:0000256" key="9">
    <source>
        <dbReference type="ARBA" id="ARBA00022989"/>
    </source>
</evidence>
<accession>A0A286Y2D0</accession>
<dbReference type="OMA" id="ANITCTW"/>
<name>A0A286Y2D0_CAVPO</name>
<dbReference type="GO" id="GO:0030856">
    <property type="term" value="P:regulation of epithelial cell differentiation"/>
    <property type="evidence" value="ECO:0007669"/>
    <property type="project" value="Ensembl"/>
</dbReference>
<dbReference type="GO" id="GO:0007259">
    <property type="term" value="P:cell surface receptor signaling pathway via JAK-STAT"/>
    <property type="evidence" value="ECO:0007669"/>
    <property type="project" value="Ensembl"/>
</dbReference>
<dbReference type="SUPFAM" id="SSF49265">
    <property type="entry name" value="Fibronectin type III"/>
    <property type="match status" value="2"/>
</dbReference>
<keyword evidence="4 14" id="KW-0812">Transmembrane</keyword>
<feature type="region of interest" description="Disordered" evidence="15">
    <location>
        <begin position="567"/>
        <end position="586"/>
    </location>
</feature>
<keyword evidence="12 14" id="KW-0675">Receptor</keyword>
<dbReference type="GO" id="GO:0060736">
    <property type="term" value="P:prostate gland growth"/>
    <property type="evidence" value="ECO:0007669"/>
    <property type="project" value="Ensembl"/>
</dbReference>
<dbReference type="InterPro" id="IPR036116">
    <property type="entry name" value="FN3_sf"/>
</dbReference>
<keyword evidence="8 14" id="KW-0862">Zinc</keyword>
<dbReference type="eggNOG" id="ENOG502R22A">
    <property type="taxonomic scope" value="Eukaryota"/>
</dbReference>
<organism evidence="17 18">
    <name type="scientific">Cavia porcellus</name>
    <name type="common">Guinea pig</name>
    <dbReference type="NCBI Taxonomy" id="10141"/>
    <lineage>
        <taxon>Eukaryota</taxon>
        <taxon>Metazoa</taxon>
        <taxon>Chordata</taxon>
        <taxon>Craniata</taxon>
        <taxon>Vertebrata</taxon>
        <taxon>Euteleostomi</taxon>
        <taxon>Mammalia</taxon>
        <taxon>Eutheria</taxon>
        <taxon>Euarchontoglires</taxon>
        <taxon>Glires</taxon>
        <taxon>Rodentia</taxon>
        <taxon>Hystricomorpha</taxon>
        <taxon>Caviidae</taxon>
        <taxon>Cavia</taxon>
    </lineage>
</organism>
<proteinExistence type="inferred from homology"/>
<dbReference type="GO" id="GO:0008289">
    <property type="term" value="F:lipid binding"/>
    <property type="evidence" value="ECO:0007669"/>
    <property type="project" value="Ensembl"/>
</dbReference>
<feature type="region of interest" description="Disordered" evidence="15">
    <location>
        <begin position="335"/>
        <end position="358"/>
    </location>
</feature>
<dbReference type="GO" id="GO:0043066">
    <property type="term" value="P:negative regulation of apoptotic process"/>
    <property type="evidence" value="ECO:0007669"/>
    <property type="project" value="Ensembl"/>
</dbReference>
<dbReference type="InParanoid" id="A0A286Y2D0"/>
<evidence type="ECO:0000256" key="4">
    <source>
        <dbReference type="ARBA" id="ARBA00022692"/>
    </source>
</evidence>
<feature type="domain" description="Fibronectin type-III" evidence="16">
    <location>
        <begin position="27"/>
        <end position="127"/>
    </location>
</feature>
<comment type="subunit">
    <text evidence="14">Interacts with SMARCA1. Interacts with NEK3 and VAV2 and this interaction is prolactin-dependent.</text>
</comment>
<reference evidence="18" key="1">
    <citation type="journal article" date="2011" name="Nature">
        <title>A high-resolution map of human evolutionary constraint using 29 mammals.</title>
        <authorList>
            <person name="Lindblad-Toh K."/>
            <person name="Garber M."/>
            <person name="Zuk O."/>
            <person name="Lin M.F."/>
            <person name="Parker B.J."/>
            <person name="Washietl S."/>
            <person name="Kheradpour P."/>
            <person name="Ernst J."/>
            <person name="Jordan G."/>
            <person name="Mauceli E."/>
            <person name="Ward L.D."/>
            <person name="Lowe C.B."/>
            <person name="Holloway A.K."/>
            <person name="Clamp M."/>
            <person name="Gnerre S."/>
            <person name="Alfoldi J."/>
            <person name="Beal K."/>
            <person name="Chang J."/>
            <person name="Clawson H."/>
            <person name="Cuff J."/>
            <person name="Di Palma F."/>
            <person name="Fitzgerald S."/>
            <person name="Flicek P."/>
            <person name="Guttman M."/>
            <person name="Hubisz M.J."/>
            <person name="Jaffe D.B."/>
            <person name="Jungreis I."/>
            <person name="Kent W.J."/>
            <person name="Kostka D."/>
            <person name="Lara M."/>
            <person name="Martins A.L."/>
            <person name="Massingham T."/>
            <person name="Moltke I."/>
            <person name="Raney B.J."/>
            <person name="Rasmussen M.D."/>
            <person name="Robinson J."/>
            <person name="Stark A."/>
            <person name="Vilella A.J."/>
            <person name="Wen J."/>
            <person name="Xie X."/>
            <person name="Zody M.C."/>
            <person name="Baldwin J."/>
            <person name="Bloom T."/>
            <person name="Chin C.W."/>
            <person name="Heiman D."/>
            <person name="Nicol R."/>
            <person name="Nusbaum C."/>
            <person name="Young S."/>
            <person name="Wilkinson J."/>
            <person name="Worley K.C."/>
            <person name="Kovar C.L."/>
            <person name="Muzny D.M."/>
            <person name="Gibbs R.A."/>
            <person name="Cree A."/>
            <person name="Dihn H.H."/>
            <person name="Fowler G."/>
            <person name="Jhangiani S."/>
            <person name="Joshi V."/>
            <person name="Lee S."/>
            <person name="Lewis L.R."/>
            <person name="Nazareth L.V."/>
            <person name="Okwuonu G."/>
            <person name="Santibanez J."/>
            <person name="Warren W.C."/>
            <person name="Mardis E.R."/>
            <person name="Weinstock G.M."/>
            <person name="Wilson R.K."/>
            <person name="Delehaunty K."/>
            <person name="Dooling D."/>
            <person name="Fronik C."/>
            <person name="Fulton L."/>
            <person name="Fulton B."/>
            <person name="Graves T."/>
            <person name="Minx P."/>
            <person name="Sodergren E."/>
            <person name="Birney E."/>
            <person name="Margulies E.H."/>
            <person name="Herrero J."/>
            <person name="Green E.D."/>
            <person name="Haussler D."/>
            <person name="Siepel A."/>
            <person name="Goldman N."/>
            <person name="Pollard K.S."/>
            <person name="Pedersen J.S."/>
            <person name="Lander E.S."/>
            <person name="Kellis M."/>
        </authorList>
    </citation>
    <scope>NUCLEOTIDE SEQUENCE [LARGE SCALE GENOMIC DNA]</scope>
    <source>
        <strain evidence="18">2N</strain>
    </source>
</reference>
<dbReference type="InterPro" id="IPR015152">
    <property type="entry name" value="Growth/epo_recpt_lig-bind"/>
</dbReference>
<dbReference type="FunCoup" id="A0A286Y2D0">
    <property type="interactions" value="957"/>
</dbReference>
<evidence type="ECO:0000256" key="10">
    <source>
        <dbReference type="ARBA" id="ARBA00023136"/>
    </source>
</evidence>